<organism evidence="1 2">
    <name type="scientific">Azobacteroides phage ProJPt-Bp1</name>
    <dbReference type="NCBI Taxonomy" id="1920526"/>
    <lineage>
        <taxon>Viruses</taxon>
        <taxon>Duplodnaviria</taxon>
        <taxon>Heunggongvirae</taxon>
        <taxon>Uroviricota</taxon>
        <taxon>Caudoviricetes</taxon>
        <taxon>Crassvirales</taxon>
        <taxon>Suoliviridae</taxon>
        <taxon>Dechshavirus</taxon>
        <taxon>Dechshavirus japanensis</taxon>
    </lineage>
</organism>
<dbReference type="RefSeq" id="YP_010088142.1">
    <property type="nucleotide sequence ID" value="NC_055706.1"/>
</dbReference>
<proteinExistence type="predicted"/>
<dbReference type="GeneID" id="65105576"/>
<dbReference type="Proteomes" id="UP000222295">
    <property type="component" value="Segment"/>
</dbReference>
<protein>
    <submittedName>
        <fullName evidence="1">Uncharacterized protein</fullName>
    </submittedName>
</protein>
<dbReference type="EMBL" id="AP017903">
    <property type="protein sequence ID" value="BAX03419.1"/>
    <property type="molecule type" value="Genomic_DNA"/>
</dbReference>
<name>A0A1V1FIN1_9CAUD</name>
<keyword evidence="2" id="KW-1185">Reference proteome</keyword>
<dbReference type="KEGG" id="vg:65105576"/>
<reference evidence="1 2" key="1">
    <citation type="journal article" date="2017" name="Microbes Environ.">
        <title>Discovery and Complete Genome Sequence of a Bacteriophage from an Obligate Intracellular Symbiont of a Cellulolytic Protist in the Termite Gut.</title>
        <authorList>
            <person name="Pramono A.K."/>
            <person name="Kuwahara H."/>
            <person name="Itoh T."/>
            <person name="Toyoda A."/>
            <person name="Yamada A."/>
            <person name="Hongoh Y."/>
        </authorList>
    </citation>
    <scope>NUCLEOTIDE SEQUENCE [LARGE SCALE GENOMIC DNA]</scope>
    <source>
        <strain evidence="1">ProJPt-Bp1</strain>
    </source>
</reference>
<evidence type="ECO:0000313" key="2">
    <source>
        <dbReference type="Proteomes" id="UP000222295"/>
    </source>
</evidence>
<accession>A0A1V1FIN1</accession>
<sequence length="107" mass="12017">MANPNITAKLAGRDDNYEQFKDLKTLTDGKRLSYLLDDDYLISEQVHIDIDFGNTVVTLTPITEETVSPLCYKGFFESVTINGTALATFDDIDDKDAVIKLFKVAEY</sequence>
<evidence type="ECO:0000313" key="1">
    <source>
        <dbReference type="EMBL" id="BAX03419.1"/>
    </source>
</evidence>